<reference evidence="4" key="2">
    <citation type="journal article" date="2022" name="Microbiol. Resour. Announc.">
        <title>Metagenome Sequencing to Explore Phylogenomics of Terrestrial Cyanobacteria.</title>
        <authorList>
            <person name="Ward R.D."/>
            <person name="Stajich J.E."/>
            <person name="Johansen J.R."/>
            <person name="Huntemann M."/>
            <person name="Clum A."/>
            <person name="Foster B."/>
            <person name="Foster B."/>
            <person name="Roux S."/>
            <person name="Palaniappan K."/>
            <person name="Varghese N."/>
            <person name="Mukherjee S."/>
            <person name="Reddy T.B.K."/>
            <person name="Daum C."/>
            <person name="Copeland A."/>
            <person name="Chen I.A."/>
            <person name="Ivanova N.N."/>
            <person name="Kyrpides N.C."/>
            <person name="Shapiro N."/>
            <person name="Eloe-Fadrosh E.A."/>
            <person name="Pietrasiak N."/>
        </authorList>
    </citation>
    <scope>NUCLEOTIDE SEQUENCE</scope>
    <source>
        <strain evidence="4">UHER 2000/2452</strain>
    </source>
</reference>
<organism evidence="4 5">
    <name type="scientific">Drouetiella hepatica Uher 2000/2452</name>
    <dbReference type="NCBI Taxonomy" id="904376"/>
    <lineage>
        <taxon>Bacteria</taxon>
        <taxon>Bacillati</taxon>
        <taxon>Cyanobacteriota</taxon>
        <taxon>Cyanophyceae</taxon>
        <taxon>Oculatellales</taxon>
        <taxon>Oculatellaceae</taxon>
        <taxon>Drouetiella</taxon>
    </lineage>
</organism>
<name>A0A951QFM4_9CYAN</name>
<keyword evidence="2" id="KW-0479">Metal-binding</keyword>
<reference evidence="4" key="1">
    <citation type="submission" date="2021-05" db="EMBL/GenBank/DDBJ databases">
        <authorList>
            <person name="Pietrasiak N."/>
            <person name="Ward R."/>
            <person name="Stajich J.E."/>
            <person name="Kurbessoian T."/>
        </authorList>
    </citation>
    <scope>NUCLEOTIDE SEQUENCE</scope>
    <source>
        <strain evidence="4">UHER 2000/2452</strain>
    </source>
</reference>
<dbReference type="GO" id="GO:0046872">
    <property type="term" value="F:metal ion binding"/>
    <property type="evidence" value="ECO:0007669"/>
    <property type="project" value="UniProtKB-KW"/>
</dbReference>
<comment type="caution">
    <text evidence="4">The sequence shown here is derived from an EMBL/GenBank/DDBJ whole genome shotgun (WGS) entry which is preliminary data.</text>
</comment>
<dbReference type="Pfam" id="PF13359">
    <property type="entry name" value="DDE_Tnp_4"/>
    <property type="match status" value="1"/>
</dbReference>
<feature type="domain" description="DDE Tnp4" evidence="3">
    <location>
        <begin position="49"/>
        <end position="131"/>
    </location>
</feature>
<evidence type="ECO:0000313" key="4">
    <source>
        <dbReference type="EMBL" id="MBW4662102.1"/>
    </source>
</evidence>
<dbReference type="EMBL" id="JAHHHD010000058">
    <property type="protein sequence ID" value="MBW4662102.1"/>
    <property type="molecule type" value="Genomic_DNA"/>
</dbReference>
<sequence length="136" mass="15848">MARVWGISESTVCRIVHWVEDHLTRTEKFRLAGKKRLVQGFGRPEVVLIDVTETSIERPQQRQRLFYSGKKKRHTLKCQVLIDSSTQEVIFLFFGKGSRHNFKLFQASGVRLHPLTESLQDKGYQCIQNLHIALRN</sequence>
<gene>
    <name evidence="4" type="ORF">KME15_25900</name>
</gene>
<proteinExistence type="predicted"/>
<protein>
    <submittedName>
        <fullName evidence="4">Transposase</fullName>
    </submittedName>
</protein>
<comment type="cofactor">
    <cofactor evidence="1">
        <name>a divalent metal cation</name>
        <dbReference type="ChEBI" id="CHEBI:60240"/>
    </cofactor>
</comment>
<dbReference type="AlphaFoldDB" id="A0A951QFM4"/>
<accession>A0A951QFM4</accession>
<evidence type="ECO:0000313" key="5">
    <source>
        <dbReference type="Proteomes" id="UP000757435"/>
    </source>
</evidence>
<dbReference type="Proteomes" id="UP000757435">
    <property type="component" value="Unassembled WGS sequence"/>
</dbReference>
<evidence type="ECO:0000256" key="2">
    <source>
        <dbReference type="ARBA" id="ARBA00022723"/>
    </source>
</evidence>
<evidence type="ECO:0000259" key="3">
    <source>
        <dbReference type="Pfam" id="PF13359"/>
    </source>
</evidence>
<evidence type="ECO:0000256" key="1">
    <source>
        <dbReference type="ARBA" id="ARBA00001968"/>
    </source>
</evidence>
<dbReference type="InterPro" id="IPR027806">
    <property type="entry name" value="HARBI1_dom"/>
</dbReference>